<evidence type="ECO:0000313" key="2">
    <source>
        <dbReference type="EMBL" id="SJX22043.1"/>
    </source>
</evidence>
<dbReference type="EMBL" id="FUUY01000004">
    <property type="protein sequence ID" value="SJX22043.1"/>
    <property type="molecule type" value="Genomic_DNA"/>
</dbReference>
<dbReference type="PANTHER" id="PTHR30399:SF1">
    <property type="entry name" value="UTP PYROPHOSPHATASE"/>
    <property type="match status" value="1"/>
</dbReference>
<organism evidence="2 3">
    <name type="scientific">Acinetobacter johnsonii</name>
    <dbReference type="NCBI Taxonomy" id="40214"/>
    <lineage>
        <taxon>Bacteria</taxon>
        <taxon>Pseudomonadati</taxon>
        <taxon>Pseudomonadota</taxon>
        <taxon>Gammaproteobacteria</taxon>
        <taxon>Moraxellales</taxon>
        <taxon>Moraxellaceae</taxon>
        <taxon>Acinetobacter</taxon>
    </lineage>
</organism>
<dbReference type="InterPro" id="IPR002725">
    <property type="entry name" value="YgjP-like_metallopeptidase"/>
</dbReference>
<reference evidence="2 3" key="1">
    <citation type="submission" date="2017-02" db="EMBL/GenBank/DDBJ databases">
        <authorList>
            <person name="Peterson S.W."/>
        </authorList>
    </citation>
    <scope>NUCLEOTIDE SEQUENCE [LARGE SCALE GENOMIC DNA]</scope>
    <source>
        <strain evidence="2">C6</strain>
    </source>
</reference>
<dbReference type="RefSeq" id="WP_087012409.1">
    <property type="nucleotide sequence ID" value="NZ_FUUY01000004.1"/>
</dbReference>
<evidence type="ECO:0000313" key="3">
    <source>
        <dbReference type="Proteomes" id="UP000196240"/>
    </source>
</evidence>
<evidence type="ECO:0000259" key="1">
    <source>
        <dbReference type="Pfam" id="PF01863"/>
    </source>
</evidence>
<feature type="domain" description="YgjP-like metallopeptidase" evidence="1">
    <location>
        <begin position="19"/>
        <end position="217"/>
    </location>
</feature>
<protein>
    <recommendedName>
        <fullName evidence="1">YgjP-like metallopeptidase domain-containing protein</fullName>
    </recommendedName>
</protein>
<dbReference type="Gene3D" id="3.30.2010.10">
    <property type="entry name" value="Metalloproteases ('zincins'), catalytic domain"/>
    <property type="match status" value="1"/>
</dbReference>
<accession>A0A1R7QCR3</accession>
<dbReference type="Pfam" id="PF01863">
    <property type="entry name" value="YgjP-like"/>
    <property type="match status" value="1"/>
</dbReference>
<gene>
    <name evidence="2" type="ORF">ACNJC6_01674</name>
</gene>
<dbReference type="Proteomes" id="UP000196240">
    <property type="component" value="Unassembled WGS sequence"/>
</dbReference>
<dbReference type="AlphaFoldDB" id="A0A1R7QCR3"/>
<name>A0A1R7QCR3_ACIJO</name>
<dbReference type="CDD" id="cd07344">
    <property type="entry name" value="M48_yhfN_like"/>
    <property type="match status" value="1"/>
</dbReference>
<proteinExistence type="predicted"/>
<dbReference type="InterPro" id="IPR053136">
    <property type="entry name" value="UTP_pyrophosphatase-like"/>
</dbReference>
<sequence length="227" mass="26791">MTLADLPEIQITHHARASRLRLRVEPTQIRLTVPKFCSKRQIQDFLNQSEQWMVETWQKQQASLVQIDRILPIELRLFNRQNALTVSYKTQKNAYILDEYNHQLWISERQPESYLKSFVIAYAKQHLPVYLQQISHETGLKFAQCSIRQPKTRWGSCTAKHDIMLNSALVLFPEAITRYVCVHELAHTQHFDHSARFWAEVAKYDAAFQQHRKTLKTTALPYWWASA</sequence>
<dbReference type="PANTHER" id="PTHR30399">
    <property type="entry name" value="UNCHARACTERIZED PROTEIN YGJP"/>
    <property type="match status" value="1"/>
</dbReference>